<evidence type="ECO:0000256" key="6">
    <source>
        <dbReference type="ARBA" id="ARBA00023065"/>
    </source>
</evidence>
<feature type="transmembrane region" description="Helical" evidence="14">
    <location>
        <begin position="857"/>
        <end position="876"/>
    </location>
</feature>
<dbReference type="Pfam" id="PF00027">
    <property type="entry name" value="cNMP_binding"/>
    <property type="match status" value="2"/>
</dbReference>
<evidence type="ECO:0000256" key="10">
    <source>
        <dbReference type="ARBA" id="ARBA00023303"/>
    </source>
</evidence>
<feature type="transmembrane region" description="Helical" evidence="14">
    <location>
        <begin position="1114"/>
        <end position="1132"/>
    </location>
</feature>
<dbReference type="Proteomes" id="UP001154282">
    <property type="component" value="Unassembled WGS sequence"/>
</dbReference>
<evidence type="ECO:0000259" key="15">
    <source>
        <dbReference type="PROSITE" id="PS50042"/>
    </source>
</evidence>
<evidence type="ECO:0000256" key="11">
    <source>
        <dbReference type="ARBA" id="ARBA00056117"/>
    </source>
</evidence>
<feature type="transmembrane region" description="Helical" evidence="14">
    <location>
        <begin position="942"/>
        <end position="961"/>
    </location>
</feature>
<proteinExistence type="inferred from homology"/>
<dbReference type="SMART" id="SM00100">
    <property type="entry name" value="cNMP"/>
    <property type="match status" value="2"/>
</dbReference>
<evidence type="ECO:0000256" key="14">
    <source>
        <dbReference type="SAM" id="Phobius"/>
    </source>
</evidence>
<comment type="subcellular location">
    <subcellularLocation>
        <location evidence="1">Nucleus membrane</location>
        <topology evidence="1">Multi-pass membrane protein</topology>
    </subcellularLocation>
</comment>
<comment type="similarity">
    <text evidence="2">Belongs to the cyclic nucleotide-gated cation channel (TC 1.A.1.5) family.</text>
</comment>
<dbReference type="Gene3D" id="2.60.120.10">
    <property type="entry name" value="Jelly Rolls"/>
    <property type="match status" value="2"/>
</dbReference>
<comment type="caution">
    <text evidence="16">The sequence shown here is derived from an EMBL/GenBank/DDBJ whole genome shotgun (WGS) entry which is preliminary data.</text>
</comment>
<feature type="transmembrane region" description="Helical" evidence="14">
    <location>
        <begin position="248"/>
        <end position="268"/>
    </location>
</feature>
<evidence type="ECO:0000256" key="4">
    <source>
        <dbReference type="ARBA" id="ARBA00022692"/>
    </source>
</evidence>
<keyword evidence="17" id="KW-1185">Reference proteome</keyword>
<evidence type="ECO:0000256" key="9">
    <source>
        <dbReference type="ARBA" id="ARBA00023286"/>
    </source>
</evidence>
<dbReference type="PROSITE" id="PS50042">
    <property type="entry name" value="CNMP_BINDING_3"/>
    <property type="match status" value="2"/>
</dbReference>
<evidence type="ECO:0000256" key="5">
    <source>
        <dbReference type="ARBA" id="ARBA00022989"/>
    </source>
</evidence>
<evidence type="ECO:0000256" key="13">
    <source>
        <dbReference type="SAM" id="MobiDB-lite"/>
    </source>
</evidence>
<feature type="transmembrane region" description="Helical" evidence="14">
    <location>
        <begin position="208"/>
        <end position="227"/>
    </location>
</feature>
<keyword evidence="10" id="KW-0407">Ion channel</keyword>
<dbReference type="SUPFAM" id="SSF81324">
    <property type="entry name" value="Voltage-gated potassium channels"/>
    <property type="match status" value="2"/>
</dbReference>
<dbReference type="InterPro" id="IPR018490">
    <property type="entry name" value="cNMP-bd_dom_sf"/>
</dbReference>
<keyword evidence="6" id="KW-0406">Ion transport</keyword>
<evidence type="ECO:0000256" key="3">
    <source>
        <dbReference type="ARBA" id="ARBA00022448"/>
    </source>
</evidence>
<evidence type="ECO:0000313" key="16">
    <source>
        <dbReference type="EMBL" id="CAI0376378.1"/>
    </source>
</evidence>
<evidence type="ECO:0000256" key="7">
    <source>
        <dbReference type="ARBA" id="ARBA00023136"/>
    </source>
</evidence>
<sequence>MELKNKKFVNFVDHQQVLEKALHLPTYKPSTPPPWLKSEAGFDERDPIMSKKWKPKFGKFVRRSEAWRHAIFDPGSDICLQWNRVFLFSCLVALFVDPLFFYLPTIVQSGGSTCMAVDMKLGITVTSFRSIADVFYLMHIVFKFRTAYVAPSSRVFGRGELVMDPYSIAMRYLKTEFFVDFIAALPLPQMMIWLVIPVIKTAQSDYTNNAFVLVVLLQYIPRLYLIFPLSSEITKAAGVLTETAWAGAAYNLVLFILASHVMGSAWYLCSIERYATCWQSLCKQESECQSTYLVCNNLDRVDRRVWASTTKVFSTCDPNNASSDATVFDYGMFKKALSKQVSTATFTEKYLYCLWWGMQNLSSYGQSSNTTTFVGETVFAIALAIMGLVLFAHLIGNMQTYLQSITARLEEWRLKRRDTEEWMNHRQLPRNLQERVRRYVQYKWLATRGVDEEAILQQLPSDIRRDIQRHLCLDLVRRVPFFSQMDDQLLDAICERLVSSLITHGTYIVREGDPVTEMLFIIRGRLESSTTDGGRSGFFNTISLRPGDFCGEELLAWALNPNSNDNLPSSTRTVKALEEVEAFALRSEDLRFVANQFRRLHSKKLQHTFRFHSHHWRTWAACFIQTAWRRFKIRRMAHTLSMSESLMSSFALVDEEETATASPKQNLVVQRLAERFAANTRRGNRKIKDVKMPKLMKPDEPDFSIEANPTCHNWKNTDQILPYSNLNCSTPVVNKVNQNESVPSFVDHKAMEKVLHLQTYIPSMMQWLKSETGLDDRDSKRIPKFGKFRVFLENNHAGELWKNRIVDPGSDISLQWNKVFLISCLVALFVDPLFFYLPTIVQAEGSTCMAIDLKLGITVTCFRTIADVFYLMHIVFKFRTAYVAPSSRVFGRGELVVDPELIARRYLRTDFFVDFIAALPLPQIMIWFIIPLIKTAQSDYTNNALVLVVLLQYIPRFYLIFPLSSEIAKANGVVTKTAWAGAAYNLVLYMLASHVTGSAWYLCSIERYATCWKYLCEQDIETQTRCQSSYLVCNNLEKPDRKAWAGTTRVFSKCDPNNASDPNVFDYGMFSNALSKQVASATFTEKYLYCLWWGLQNLSSYAQSTNTTTFVGETLFAIVLAVMGLVLFAHLIGNMQTYLQSLTARLEEWRLKRRDTEEWMSHRQLPQNLRGRVRRYVQYKWLATHGVDEDAILHQLPADLRRDIQRHLCLDLVRRVPFFSQMDDQLLDAICERLVSSLITQGTYVVREGDPVTEMLFIIRGRLESSTTDGGRSGFFNSIALRPGDFCGEETLAWALVPNSNANLPSSTRTVTALEEVEAFALRAEDLKFVANQFRRLHSKKLQHTFRFYSHQWRTWAASFIQSAWHRFKRRKMAHNLSISESLSSLPLLEHDETETTAAAAAAEEEEIPSEPEQSVAVKRLALRFVANTRRGNLRVKDVEMPKLVKPQEPDFSREGRDEGGSLF</sequence>
<reference evidence="16" key="1">
    <citation type="submission" date="2022-08" db="EMBL/GenBank/DDBJ databases">
        <authorList>
            <person name="Gutierrez-Valencia J."/>
        </authorList>
    </citation>
    <scope>NUCLEOTIDE SEQUENCE</scope>
</reference>
<organism evidence="16 17">
    <name type="scientific">Linum tenue</name>
    <dbReference type="NCBI Taxonomy" id="586396"/>
    <lineage>
        <taxon>Eukaryota</taxon>
        <taxon>Viridiplantae</taxon>
        <taxon>Streptophyta</taxon>
        <taxon>Embryophyta</taxon>
        <taxon>Tracheophyta</taxon>
        <taxon>Spermatophyta</taxon>
        <taxon>Magnoliopsida</taxon>
        <taxon>eudicotyledons</taxon>
        <taxon>Gunneridae</taxon>
        <taxon>Pentapetalae</taxon>
        <taxon>rosids</taxon>
        <taxon>fabids</taxon>
        <taxon>Malpighiales</taxon>
        <taxon>Linaceae</taxon>
        <taxon>Linum</taxon>
    </lineage>
</organism>
<evidence type="ECO:0000256" key="1">
    <source>
        <dbReference type="ARBA" id="ARBA00004232"/>
    </source>
</evidence>
<feature type="transmembrane region" description="Helical" evidence="14">
    <location>
        <begin position="85"/>
        <end position="103"/>
    </location>
</feature>
<protein>
    <recommendedName>
        <fullName evidence="15">Cyclic nucleotide-binding domain-containing protein</fullName>
    </recommendedName>
</protein>
<dbReference type="InterPro" id="IPR005821">
    <property type="entry name" value="Ion_trans_dom"/>
</dbReference>
<dbReference type="GO" id="GO:0005216">
    <property type="term" value="F:monoatomic ion channel activity"/>
    <property type="evidence" value="ECO:0007669"/>
    <property type="project" value="InterPro"/>
</dbReference>
<name>A0AAV0GUQ2_9ROSI</name>
<comment type="subunit">
    <text evidence="12">Interacts (via N-terminus) with DMI1 (via c-terminus). The Nod factor has no effect on this interaction, implying that the complex is maintained after activation.</text>
</comment>
<feature type="transmembrane region" description="Helical" evidence="14">
    <location>
        <begin position="373"/>
        <end position="395"/>
    </location>
</feature>
<dbReference type="InterPro" id="IPR014710">
    <property type="entry name" value="RmlC-like_jellyroll"/>
</dbReference>
<keyword evidence="7 14" id="KW-0472">Membrane</keyword>
<keyword evidence="9" id="KW-1071">Ligand-gated ion channel</keyword>
<evidence type="ECO:0000256" key="12">
    <source>
        <dbReference type="ARBA" id="ARBA00064416"/>
    </source>
</evidence>
<feature type="transmembrane region" description="Helical" evidence="14">
    <location>
        <begin position="177"/>
        <end position="196"/>
    </location>
</feature>
<keyword evidence="5 14" id="KW-1133">Transmembrane helix</keyword>
<feature type="domain" description="Cyclic nucleotide-binding" evidence="15">
    <location>
        <begin position="481"/>
        <end position="611"/>
    </location>
</feature>
<dbReference type="GO" id="GO:0044325">
    <property type="term" value="F:transmembrane transporter binding"/>
    <property type="evidence" value="ECO:0007669"/>
    <property type="project" value="UniProtKB-ARBA"/>
</dbReference>
<keyword evidence="8" id="KW-0539">Nucleus</keyword>
<comment type="function">
    <text evidence="11">Cyclic nucleotide-gated channel involved in the establishment of both rhizobial and mycorrhizal associations. Required for full activation of nuclear-localized Ca(2+) oscillations by Nod and Myc factors. Simultaneous activation of the K(+)-permeable channel DMI1 and the Ca(2+) channel CNGC15 can give rise to sustained Ca(2+) oscillations. May function during fertilization in both female and male gametophytic Ca(2+) signaling.</text>
</comment>
<evidence type="ECO:0000256" key="2">
    <source>
        <dbReference type="ARBA" id="ARBA00010486"/>
    </source>
</evidence>
<feature type="region of interest" description="Disordered" evidence="13">
    <location>
        <begin position="1437"/>
        <end position="1464"/>
    </location>
</feature>
<dbReference type="Gene3D" id="1.10.287.630">
    <property type="entry name" value="Helix hairpin bin"/>
    <property type="match status" value="2"/>
</dbReference>
<dbReference type="GO" id="GO:0031965">
    <property type="term" value="C:nuclear membrane"/>
    <property type="evidence" value="ECO:0007669"/>
    <property type="project" value="UniProtKB-SubCell"/>
</dbReference>
<dbReference type="PANTHER" id="PTHR45651">
    <property type="entry name" value="CYCLIC NUCLEOTIDE-GATED ION CHANNEL 15-RELATED-RELATED"/>
    <property type="match status" value="1"/>
</dbReference>
<dbReference type="CDD" id="cd00038">
    <property type="entry name" value="CAP_ED"/>
    <property type="match status" value="2"/>
</dbReference>
<dbReference type="SUPFAM" id="SSF51206">
    <property type="entry name" value="cAMP-binding domain-like"/>
    <property type="match status" value="2"/>
</dbReference>
<keyword evidence="3" id="KW-0813">Transport</keyword>
<dbReference type="FunFam" id="2.60.120.10:FF:000024">
    <property type="entry name" value="Cyclic nucleotide-gated ion channel 1"/>
    <property type="match status" value="2"/>
</dbReference>
<keyword evidence="4 14" id="KW-0812">Transmembrane</keyword>
<accession>A0AAV0GUQ2</accession>
<dbReference type="InterPro" id="IPR000595">
    <property type="entry name" value="cNMP-bd_dom"/>
</dbReference>
<feature type="transmembrane region" description="Helical" evidence="14">
    <location>
        <begin position="911"/>
        <end position="930"/>
    </location>
</feature>
<feature type="transmembrane region" description="Helical" evidence="14">
    <location>
        <begin position="819"/>
        <end position="837"/>
    </location>
</feature>
<dbReference type="FunFam" id="1.10.287.630:FF:000003">
    <property type="entry name" value="Cyclic nucleotide-gated ion channel 1"/>
    <property type="match status" value="2"/>
</dbReference>
<dbReference type="PANTHER" id="PTHR45651:SF9">
    <property type="entry name" value="CYCLIC NUCLEOTIDE-GATED ION CHANNEL 14-RELATED"/>
    <property type="match status" value="1"/>
</dbReference>
<gene>
    <name evidence="16" type="ORF">LITE_LOCUS986</name>
</gene>
<evidence type="ECO:0000313" key="17">
    <source>
        <dbReference type="Proteomes" id="UP001154282"/>
    </source>
</evidence>
<evidence type="ECO:0000256" key="8">
    <source>
        <dbReference type="ARBA" id="ARBA00023242"/>
    </source>
</evidence>
<dbReference type="Gene3D" id="1.10.287.70">
    <property type="match status" value="2"/>
</dbReference>
<dbReference type="EMBL" id="CAMGYJ010000002">
    <property type="protein sequence ID" value="CAI0376378.1"/>
    <property type="molecule type" value="Genomic_DNA"/>
</dbReference>
<feature type="domain" description="Cyclic nucleotide-binding" evidence="15">
    <location>
        <begin position="1218"/>
        <end position="1348"/>
    </location>
</feature>
<dbReference type="Pfam" id="PF00520">
    <property type="entry name" value="Ion_trans"/>
    <property type="match status" value="2"/>
</dbReference>